<dbReference type="AlphaFoldDB" id="A0A158L2L6"/>
<dbReference type="Proteomes" id="UP000055019">
    <property type="component" value="Unassembled WGS sequence"/>
</dbReference>
<evidence type="ECO:0000313" key="3">
    <source>
        <dbReference type="Proteomes" id="UP000055019"/>
    </source>
</evidence>
<evidence type="ECO:0000313" key="2">
    <source>
        <dbReference type="EMBL" id="SAL87624.1"/>
    </source>
</evidence>
<name>A0A158L2L6_9BURK</name>
<accession>A0A158L2L6</accession>
<gene>
    <name evidence="2" type="ORF">AWB74_08191</name>
</gene>
<protein>
    <submittedName>
        <fullName evidence="2">Uncharacterized protein</fullName>
    </submittedName>
</protein>
<dbReference type="OrthoDB" id="9127829at2"/>
<dbReference type="EMBL" id="FCOM02000097">
    <property type="protein sequence ID" value="SAL87624.1"/>
    <property type="molecule type" value="Genomic_DNA"/>
</dbReference>
<feature type="signal peptide" evidence="1">
    <location>
        <begin position="1"/>
        <end position="24"/>
    </location>
</feature>
<keyword evidence="3" id="KW-1185">Reference proteome</keyword>
<feature type="chain" id="PRO_5007627973" evidence="1">
    <location>
        <begin position="25"/>
        <end position="346"/>
    </location>
</feature>
<dbReference type="RefSeq" id="WP_143749468.1">
    <property type="nucleotide sequence ID" value="NZ_FCOM02000097.1"/>
</dbReference>
<reference evidence="2" key="1">
    <citation type="submission" date="2016-01" db="EMBL/GenBank/DDBJ databases">
        <authorList>
            <person name="Peeters C."/>
        </authorList>
    </citation>
    <scope>NUCLEOTIDE SEQUENCE [LARGE SCALE GENOMIC DNA]</scope>
    <source>
        <strain evidence="2">LMG 29317</strain>
    </source>
</reference>
<sequence>MIGILRFAHLFASGTGLIATFAFADECQAIRAVTVSAQRDFVAHIIGEDPKHTERVDGEAVYHLARSPMPDLLRCDVAAPVQPPALECIPAESNLIPSVARSRTKSALVKISECVREPIVGPQRVPGSKGLQQWFVTDWRERWPTRYRVLWSSSLSEPAWRMDVTPVVSDSIDEVGRATRSQKSKDRSAGGHACKQMFAIVAAAQNDFRSTLGRFSEKGSDMSLYVSSLRLMDFDVKVGVGGGSPNMLFAERVVRSSMTLSEAERMGEAASRAVSSCLQVRAERIADKIYPDGNVELIWRLADHYAARPVLVFTVVRYEPKRATVSRTAIRIERDAGSIQRNGRAQ</sequence>
<comment type="caution">
    <text evidence="2">The sequence shown here is derived from an EMBL/GenBank/DDBJ whole genome shotgun (WGS) entry which is preliminary data.</text>
</comment>
<evidence type="ECO:0000256" key="1">
    <source>
        <dbReference type="SAM" id="SignalP"/>
    </source>
</evidence>
<keyword evidence="1" id="KW-0732">Signal</keyword>
<proteinExistence type="predicted"/>
<organism evidence="2 3">
    <name type="scientific">Caballeronia arvi</name>
    <dbReference type="NCBI Taxonomy" id="1777135"/>
    <lineage>
        <taxon>Bacteria</taxon>
        <taxon>Pseudomonadati</taxon>
        <taxon>Pseudomonadota</taxon>
        <taxon>Betaproteobacteria</taxon>
        <taxon>Burkholderiales</taxon>
        <taxon>Burkholderiaceae</taxon>
        <taxon>Caballeronia</taxon>
    </lineage>
</organism>